<dbReference type="RefSeq" id="XP_047738288.1">
    <property type="nucleotide sequence ID" value="XM_047882332.1"/>
</dbReference>
<dbReference type="AlphaFoldDB" id="A0A8B7PAW0"/>
<reference evidence="3 4" key="1">
    <citation type="submission" date="2025-04" db="UniProtKB">
        <authorList>
            <consortium name="RefSeq"/>
        </authorList>
    </citation>
    <scope>IDENTIFICATION</scope>
    <source>
        <tissue evidence="3 4">Whole organism</tissue>
    </source>
</reference>
<proteinExistence type="predicted"/>
<feature type="chain" id="PRO_5044664452" evidence="1">
    <location>
        <begin position="18"/>
        <end position="234"/>
    </location>
</feature>
<evidence type="ECO:0000313" key="2">
    <source>
        <dbReference type="Proteomes" id="UP000694843"/>
    </source>
</evidence>
<feature type="signal peptide" evidence="1">
    <location>
        <begin position="1"/>
        <end position="17"/>
    </location>
</feature>
<keyword evidence="1" id="KW-0732">Signal</keyword>
<keyword evidence="2" id="KW-1185">Reference proteome</keyword>
<accession>A0A8B7PAW0</accession>
<gene>
    <name evidence="3 4" type="primary">LOC108678430</name>
</gene>
<dbReference type="KEGG" id="hazt:108678430"/>
<dbReference type="GeneID" id="108678430"/>
<protein>
    <submittedName>
        <fullName evidence="3 4">Uncharacterized protein LOC108678430</fullName>
    </submittedName>
</protein>
<evidence type="ECO:0000313" key="4">
    <source>
        <dbReference type="RefSeq" id="XP_047738288.1"/>
    </source>
</evidence>
<evidence type="ECO:0000313" key="3">
    <source>
        <dbReference type="RefSeq" id="XP_018022336.1"/>
    </source>
</evidence>
<organism evidence="2 3">
    <name type="scientific">Hyalella azteca</name>
    <name type="common">Amphipod</name>
    <dbReference type="NCBI Taxonomy" id="294128"/>
    <lineage>
        <taxon>Eukaryota</taxon>
        <taxon>Metazoa</taxon>
        <taxon>Ecdysozoa</taxon>
        <taxon>Arthropoda</taxon>
        <taxon>Crustacea</taxon>
        <taxon>Multicrustacea</taxon>
        <taxon>Malacostraca</taxon>
        <taxon>Eumalacostraca</taxon>
        <taxon>Peracarida</taxon>
        <taxon>Amphipoda</taxon>
        <taxon>Senticaudata</taxon>
        <taxon>Talitrida</taxon>
        <taxon>Talitroidea</taxon>
        <taxon>Hyalellidae</taxon>
        <taxon>Hyalella</taxon>
    </lineage>
</organism>
<name>A0A8B7PAW0_HYAAZ</name>
<dbReference type="Proteomes" id="UP000694843">
    <property type="component" value="Unplaced"/>
</dbReference>
<sequence length="234" mass="26059">MWKNAISMLLLLSSAAAMGLFQSMLTDVAISNPTASTTSTICECKMRCFVQVSCKATTYNFSTSKCTSSSLPHPSDVKLTFPQPDVVTFFKYKIEPYLLLSQSTYDFTLESQKSLCSREGGVPASNMSPSLYKMAVALLQTAAGGEWLSDRNYALTSAQDVYKNKTLYWPNGQLVTGGPVTTPTLLHNTQEYYYCQPGNEVAAALDQYGNFNFFPIKCFYYYYLPVICLKYVIV</sequence>
<dbReference type="SUPFAM" id="SSF57414">
    <property type="entry name" value="Hairpin loop containing domain-like"/>
    <property type="match status" value="1"/>
</dbReference>
<evidence type="ECO:0000256" key="1">
    <source>
        <dbReference type="SAM" id="SignalP"/>
    </source>
</evidence>
<dbReference type="RefSeq" id="XP_018022336.1">
    <property type="nucleotide sequence ID" value="XM_018166847.2"/>
</dbReference>